<name>A0A915MS47_MELJA</name>
<dbReference type="Proteomes" id="UP000887561">
    <property type="component" value="Unplaced"/>
</dbReference>
<protein>
    <submittedName>
        <fullName evidence="3">Uncharacterized protein</fullName>
    </submittedName>
</protein>
<accession>A0A915MS47</accession>
<feature type="region of interest" description="Disordered" evidence="1">
    <location>
        <begin position="1"/>
        <end position="41"/>
    </location>
</feature>
<evidence type="ECO:0000256" key="1">
    <source>
        <dbReference type="SAM" id="MobiDB-lite"/>
    </source>
</evidence>
<reference evidence="3" key="1">
    <citation type="submission" date="2022-11" db="UniProtKB">
        <authorList>
            <consortium name="WormBaseParasite"/>
        </authorList>
    </citation>
    <scope>IDENTIFICATION</scope>
</reference>
<organism evidence="2 3">
    <name type="scientific">Meloidogyne javanica</name>
    <name type="common">Root-knot nematode worm</name>
    <dbReference type="NCBI Taxonomy" id="6303"/>
    <lineage>
        <taxon>Eukaryota</taxon>
        <taxon>Metazoa</taxon>
        <taxon>Ecdysozoa</taxon>
        <taxon>Nematoda</taxon>
        <taxon>Chromadorea</taxon>
        <taxon>Rhabditida</taxon>
        <taxon>Tylenchina</taxon>
        <taxon>Tylenchomorpha</taxon>
        <taxon>Tylenchoidea</taxon>
        <taxon>Meloidogynidae</taxon>
        <taxon>Meloidogyninae</taxon>
        <taxon>Meloidogyne</taxon>
        <taxon>Meloidogyne incognita group</taxon>
    </lineage>
</organism>
<proteinExistence type="predicted"/>
<dbReference type="WBParaSite" id="scaffold4755_cov156.g8637">
    <property type="protein sequence ID" value="scaffold4755_cov156.g8637"/>
    <property type="gene ID" value="scaffold4755_cov156.g8637"/>
</dbReference>
<sequence>MVSKSSASFQVIEEGEEQKEEQQPSISSSNADEQPPVIGGGTEMGEAIMEMIRPAVQNLDNQVKCTRKSQIMLASHIDELSKSEFNSQYEIVKDNQQRNKRSPPTFWGGKRLIIPVFAGSFALMDRFKGEKQANQKEITKNETNIVEQEKIEGKQEQQNIFIKINQILMKSPQQSNHNIGKDMLEMVTAG</sequence>
<dbReference type="AlphaFoldDB" id="A0A915MS47"/>
<evidence type="ECO:0000313" key="3">
    <source>
        <dbReference type="WBParaSite" id="scaffold4755_cov156.g8637"/>
    </source>
</evidence>
<evidence type="ECO:0000313" key="2">
    <source>
        <dbReference type="Proteomes" id="UP000887561"/>
    </source>
</evidence>
<keyword evidence="2" id="KW-1185">Reference proteome</keyword>